<evidence type="ECO:0000313" key="2">
    <source>
        <dbReference type="EMBL" id="TYT60796.1"/>
    </source>
</evidence>
<protein>
    <submittedName>
        <fullName evidence="2">Cupin domain-containing protein</fullName>
    </submittedName>
</protein>
<dbReference type="Pfam" id="PF07883">
    <property type="entry name" value="Cupin_2"/>
    <property type="match status" value="1"/>
</dbReference>
<keyword evidence="3" id="KW-1185">Reference proteome</keyword>
<dbReference type="SUPFAM" id="SSF51182">
    <property type="entry name" value="RmlC-like cupins"/>
    <property type="match status" value="1"/>
</dbReference>
<evidence type="ECO:0000259" key="1">
    <source>
        <dbReference type="Pfam" id="PF07883"/>
    </source>
</evidence>
<dbReference type="Proteomes" id="UP000324104">
    <property type="component" value="Unassembled WGS sequence"/>
</dbReference>
<gene>
    <name evidence="2" type="ORF">FYC77_17175</name>
</gene>
<comment type="caution">
    <text evidence="2">The sequence shown here is derived from an EMBL/GenBank/DDBJ whole genome shotgun (WGS) entry which is preliminary data.</text>
</comment>
<dbReference type="InterPro" id="IPR014710">
    <property type="entry name" value="RmlC-like_jellyroll"/>
</dbReference>
<sequence>MGNVNDSVVELEGTVVDLADVIEYQSDSIVSKTLVDESSTTVTAFALDEGQRISEHAAPHTALVQVLEGTGSITIDGDEHELQRGESIFMPANVPHAVDAPAQFTMLLTMIR</sequence>
<dbReference type="PANTHER" id="PTHR37694:SF1">
    <property type="entry name" value="SLR8022 PROTEIN"/>
    <property type="match status" value="1"/>
</dbReference>
<evidence type="ECO:0000313" key="3">
    <source>
        <dbReference type="Proteomes" id="UP000324104"/>
    </source>
</evidence>
<dbReference type="AlphaFoldDB" id="A0A5D5AGA9"/>
<proteinExistence type="predicted"/>
<dbReference type="Gene3D" id="2.60.120.10">
    <property type="entry name" value="Jelly Rolls"/>
    <property type="match status" value="1"/>
</dbReference>
<feature type="domain" description="Cupin type-2" evidence="1">
    <location>
        <begin position="47"/>
        <end position="108"/>
    </location>
</feature>
<dbReference type="InterPro" id="IPR013096">
    <property type="entry name" value="Cupin_2"/>
</dbReference>
<name>A0A5D5AGA9_9EURY</name>
<accession>A0A5D5AGA9</accession>
<dbReference type="PANTHER" id="PTHR37694">
    <property type="entry name" value="SLR8022 PROTEIN"/>
    <property type="match status" value="1"/>
</dbReference>
<dbReference type="RefSeq" id="WP_149082723.1">
    <property type="nucleotide sequence ID" value="NZ_VTAW01000030.1"/>
</dbReference>
<organism evidence="2 3">
    <name type="scientific">Natrialba swarupiae</name>
    <dbReference type="NCBI Taxonomy" id="2448032"/>
    <lineage>
        <taxon>Archaea</taxon>
        <taxon>Methanobacteriati</taxon>
        <taxon>Methanobacteriota</taxon>
        <taxon>Stenosarchaea group</taxon>
        <taxon>Halobacteria</taxon>
        <taxon>Halobacteriales</taxon>
        <taxon>Natrialbaceae</taxon>
        <taxon>Natrialba</taxon>
    </lineage>
</organism>
<dbReference type="CDD" id="cd02230">
    <property type="entry name" value="cupin_HP0902-like"/>
    <property type="match status" value="1"/>
</dbReference>
<reference evidence="2 3" key="1">
    <citation type="submission" date="2019-08" db="EMBL/GenBank/DDBJ databases">
        <title>Archaea genome.</title>
        <authorList>
            <person name="Kajale S."/>
            <person name="Shouche Y."/>
            <person name="Deshpande N."/>
            <person name="Sharma A."/>
        </authorList>
    </citation>
    <scope>NUCLEOTIDE SEQUENCE [LARGE SCALE GENOMIC DNA]</scope>
    <source>
        <strain evidence="2 3">ESP3B_9</strain>
    </source>
</reference>
<dbReference type="EMBL" id="VTAW01000030">
    <property type="protein sequence ID" value="TYT60796.1"/>
    <property type="molecule type" value="Genomic_DNA"/>
</dbReference>
<dbReference type="InterPro" id="IPR011051">
    <property type="entry name" value="RmlC_Cupin_sf"/>
</dbReference>